<evidence type="ECO:0000313" key="2">
    <source>
        <dbReference type="Proteomes" id="UP001333110"/>
    </source>
</evidence>
<evidence type="ECO:0000313" key="1">
    <source>
        <dbReference type="EMBL" id="KAK4806168.1"/>
    </source>
</evidence>
<dbReference type="GO" id="GO:0007508">
    <property type="term" value="P:larval heart development"/>
    <property type="evidence" value="ECO:0007669"/>
    <property type="project" value="TreeGrafter"/>
</dbReference>
<dbReference type="InterPro" id="IPR036691">
    <property type="entry name" value="Endo/exonu/phosph_ase_sf"/>
</dbReference>
<dbReference type="EMBL" id="JAUNZN010000044">
    <property type="protein sequence ID" value="KAK4806168.1"/>
    <property type="molecule type" value="Genomic_DNA"/>
</dbReference>
<dbReference type="PANTHER" id="PTHR33395:SF22">
    <property type="entry name" value="REVERSE TRANSCRIPTASE DOMAIN-CONTAINING PROTEIN"/>
    <property type="match status" value="1"/>
</dbReference>
<accession>A0AAN7N9M2</accession>
<dbReference type="Proteomes" id="UP001333110">
    <property type="component" value="Unassembled WGS sequence"/>
</dbReference>
<comment type="caution">
    <text evidence="1">The sequence shown here is derived from an EMBL/GenBank/DDBJ whole genome shotgun (WGS) entry which is preliminary data.</text>
</comment>
<dbReference type="AlphaFoldDB" id="A0AAN7N9M2"/>
<protein>
    <submittedName>
        <fullName evidence="1">Uncharacterized protein</fullName>
    </submittedName>
</protein>
<name>A0AAN7N9M2_MYCAM</name>
<keyword evidence="2" id="KW-1185">Reference proteome</keyword>
<gene>
    <name evidence="1" type="ORF">QYF61_001091</name>
</gene>
<dbReference type="GO" id="GO:0031012">
    <property type="term" value="C:extracellular matrix"/>
    <property type="evidence" value="ECO:0007669"/>
    <property type="project" value="TreeGrafter"/>
</dbReference>
<dbReference type="PANTHER" id="PTHR33395">
    <property type="entry name" value="TRANSCRIPTASE, PUTATIVE-RELATED-RELATED"/>
    <property type="match status" value="1"/>
</dbReference>
<dbReference type="SUPFAM" id="SSF56219">
    <property type="entry name" value="DNase I-like"/>
    <property type="match status" value="1"/>
</dbReference>
<proteinExistence type="predicted"/>
<sequence length="151" mass="17055">MIVNMLTLMTLGIPNRQEYSYDVIAISETRWNESHNWSAGMEGYRLFRRDSQGRRGGGVALYVRERFDCTALTVHDDVVESLWVGIRGMENKGDVVVGAYNRSPSQDAKAQKLASVVSDNKKGFKYVNSKRRSKKNIGLILVEDGHLKMVT</sequence>
<dbReference type="Gene3D" id="3.60.10.10">
    <property type="entry name" value="Endonuclease/exonuclease/phosphatase"/>
    <property type="match status" value="1"/>
</dbReference>
<dbReference type="GO" id="GO:0061343">
    <property type="term" value="P:cell adhesion involved in heart morphogenesis"/>
    <property type="evidence" value="ECO:0007669"/>
    <property type="project" value="TreeGrafter"/>
</dbReference>
<reference evidence="1 2" key="1">
    <citation type="journal article" date="2023" name="J. Hered.">
        <title>Chromosome-level genome of the wood stork (Mycteria americana) provides insight into avian chromosome evolution.</title>
        <authorList>
            <person name="Flamio R. Jr."/>
            <person name="Ramstad K.M."/>
        </authorList>
    </citation>
    <scope>NUCLEOTIDE SEQUENCE [LARGE SCALE GENOMIC DNA]</scope>
    <source>
        <strain evidence="1">JAX WOST 10</strain>
    </source>
</reference>
<organism evidence="1 2">
    <name type="scientific">Mycteria americana</name>
    <name type="common">Wood stork</name>
    <dbReference type="NCBI Taxonomy" id="33587"/>
    <lineage>
        <taxon>Eukaryota</taxon>
        <taxon>Metazoa</taxon>
        <taxon>Chordata</taxon>
        <taxon>Craniata</taxon>
        <taxon>Vertebrata</taxon>
        <taxon>Euteleostomi</taxon>
        <taxon>Archelosauria</taxon>
        <taxon>Archosauria</taxon>
        <taxon>Dinosauria</taxon>
        <taxon>Saurischia</taxon>
        <taxon>Theropoda</taxon>
        <taxon>Coelurosauria</taxon>
        <taxon>Aves</taxon>
        <taxon>Neognathae</taxon>
        <taxon>Neoaves</taxon>
        <taxon>Aequornithes</taxon>
        <taxon>Ciconiiformes</taxon>
        <taxon>Ciconiidae</taxon>
        <taxon>Mycteria</taxon>
    </lineage>
</organism>